<protein>
    <submittedName>
        <fullName evidence="2">Uncharacterized protein</fullName>
    </submittedName>
</protein>
<dbReference type="Proteomes" id="UP000000311">
    <property type="component" value="Unassembled WGS sequence"/>
</dbReference>
<gene>
    <name evidence="2" type="ORF">EAG_16208</name>
</gene>
<keyword evidence="3" id="KW-1185">Reference proteome</keyword>
<sequence length="201" mass="22924">MACLTDRVAQSVAQGGELNHRCLLVISVTMHGVRHRPHEERSLDRAATILFAYDDMQSQNAKECQVVRQFGVHGIKTTYTQSTRRGRSPSGRIHRKRQKSREPIKIRTGNKQCASNTLDRQKVKIMTTSANFDWLLLVCQGVNAPLANYFCLFEWPDTFVNDCTRLMAFAETCQEVVVDRDAQPTNWELHTSDHGIMIFIS</sequence>
<feature type="region of interest" description="Disordered" evidence="1">
    <location>
        <begin position="79"/>
        <end position="102"/>
    </location>
</feature>
<evidence type="ECO:0000313" key="2">
    <source>
        <dbReference type="EMBL" id="EFN67527.1"/>
    </source>
</evidence>
<proteinExistence type="predicted"/>
<name>E2AG36_CAMFO</name>
<reference evidence="2 3" key="1">
    <citation type="journal article" date="2010" name="Science">
        <title>Genomic comparison of the ants Camponotus floridanus and Harpegnathos saltator.</title>
        <authorList>
            <person name="Bonasio R."/>
            <person name="Zhang G."/>
            <person name="Ye C."/>
            <person name="Mutti N.S."/>
            <person name="Fang X."/>
            <person name="Qin N."/>
            <person name="Donahue G."/>
            <person name="Yang P."/>
            <person name="Li Q."/>
            <person name="Li C."/>
            <person name="Zhang P."/>
            <person name="Huang Z."/>
            <person name="Berger S.L."/>
            <person name="Reinberg D."/>
            <person name="Wang J."/>
            <person name="Liebig J."/>
        </authorList>
    </citation>
    <scope>NUCLEOTIDE SEQUENCE [LARGE SCALE GENOMIC DNA]</scope>
    <source>
        <strain evidence="3">C129</strain>
    </source>
</reference>
<evidence type="ECO:0000256" key="1">
    <source>
        <dbReference type="SAM" id="MobiDB-lite"/>
    </source>
</evidence>
<feature type="compositionally biased region" description="Basic residues" evidence="1">
    <location>
        <begin position="84"/>
        <end position="99"/>
    </location>
</feature>
<dbReference type="InParanoid" id="E2AG36"/>
<dbReference type="AlphaFoldDB" id="E2AG36"/>
<organism evidence="3">
    <name type="scientific">Camponotus floridanus</name>
    <name type="common">Florida carpenter ant</name>
    <dbReference type="NCBI Taxonomy" id="104421"/>
    <lineage>
        <taxon>Eukaryota</taxon>
        <taxon>Metazoa</taxon>
        <taxon>Ecdysozoa</taxon>
        <taxon>Arthropoda</taxon>
        <taxon>Hexapoda</taxon>
        <taxon>Insecta</taxon>
        <taxon>Pterygota</taxon>
        <taxon>Neoptera</taxon>
        <taxon>Endopterygota</taxon>
        <taxon>Hymenoptera</taxon>
        <taxon>Apocrita</taxon>
        <taxon>Aculeata</taxon>
        <taxon>Formicoidea</taxon>
        <taxon>Formicidae</taxon>
        <taxon>Formicinae</taxon>
        <taxon>Camponotus</taxon>
    </lineage>
</organism>
<accession>E2AG36</accession>
<evidence type="ECO:0000313" key="3">
    <source>
        <dbReference type="Proteomes" id="UP000000311"/>
    </source>
</evidence>
<dbReference type="EMBL" id="GL439266">
    <property type="protein sequence ID" value="EFN67527.1"/>
    <property type="molecule type" value="Genomic_DNA"/>
</dbReference>